<dbReference type="Proteomes" id="UP000788419">
    <property type="component" value="Unassembled WGS sequence"/>
</dbReference>
<dbReference type="InterPro" id="IPR002478">
    <property type="entry name" value="PUA"/>
</dbReference>
<dbReference type="PRINTS" id="PR00474">
    <property type="entry name" value="GLU5KINASE"/>
</dbReference>
<feature type="binding site" evidence="8">
    <location>
        <begin position="180"/>
        <end position="181"/>
    </location>
    <ligand>
        <name>ATP</name>
        <dbReference type="ChEBI" id="CHEBI:30616"/>
    </ligand>
</feature>
<accession>A0ABQ6Z917</accession>
<evidence type="ECO:0000256" key="2">
    <source>
        <dbReference type="ARBA" id="ARBA00022605"/>
    </source>
</evidence>
<evidence type="ECO:0000256" key="1">
    <source>
        <dbReference type="ARBA" id="ARBA00022490"/>
    </source>
</evidence>
<comment type="caution">
    <text evidence="10">The sequence shown here is derived from an EMBL/GenBank/DDBJ whole genome shotgun (WGS) entry which is preliminary data.</text>
</comment>
<dbReference type="InterPro" id="IPR036393">
    <property type="entry name" value="AceGlu_kinase-like_sf"/>
</dbReference>
<name>A0ABQ6Z917_9GAMM</name>
<proteinExistence type="inferred from homology"/>
<evidence type="ECO:0000256" key="7">
    <source>
        <dbReference type="ARBA" id="ARBA00022840"/>
    </source>
</evidence>
<reference evidence="10 11" key="1">
    <citation type="submission" date="2017-10" db="EMBL/GenBank/DDBJ databases">
        <title>Whole genome sequencing of members of genus Pseudoxanthomonas.</title>
        <authorList>
            <person name="Kumar S."/>
            <person name="Bansal K."/>
            <person name="Kaur A."/>
            <person name="Patil P."/>
            <person name="Sharma S."/>
            <person name="Patil P.B."/>
        </authorList>
    </citation>
    <scope>NUCLEOTIDE SEQUENCE [LARGE SCALE GENOMIC DNA]</scope>
    <source>
        <strain evidence="10 11">DSM 17801</strain>
    </source>
</reference>
<evidence type="ECO:0000256" key="5">
    <source>
        <dbReference type="ARBA" id="ARBA00022741"/>
    </source>
</evidence>
<dbReference type="CDD" id="cd21157">
    <property type="entry name" value="PUA_G5K"/>
    <property type="match status" value="1"/>
</dbReference>
<dbReference type="RefSeq" id="WP_162409298.1">
    <property type="nucleotide sequence ID" value="NZ_PDWN01000004.1"/>
</dbReference>
<dbReference type="InterPro" id="IPR001048">
    <property type="entry name" value="Asp/Glu/Uridylate_kinase"/>
</dbReference>
<feature type="binding site" evidence="8">
    <location>
        <position position="148"/>
    </location>
    <ligand>
        <name>substrate</name>
    </ligand>
</feature>
<dbReference type="PANTHER" id="PTHR43654:SF1">
    <property type="entry name" value="ISOPENTENYL PHOSPHATE KINASE"/>
    <property type="match status" value="1"/>
</dbReference>
<comment type="pathway">
    <text evidence="8">Amino-acid biosynthesis; L-proline biosynthesis; L-glutamate 5-semialdehyde from L-glutamate: step 1/2.</text>
</comment>
<keyword evidence="11" id="KW-1185">Reference proteome</keyword>
<comment type="function">
    <text evidence="8">Catalyzes the transfer of a phosphate group to glutamate to form L-glutamate 5-phosphate.</text>
</comment>
<dbReference type="CDD" id="cd04242">
    <property type="entry name" value="AAK_G5K_ProB"/>
    <property type="match status" value="1"/>
</dbReference>
<dbReference type="EC" id="2.7.2.11" evidence="8"/>
<dbReference type="InterPro" id="IPR005715">
    <property type="entry name" value="Glu_5kinase/COase_Synthase"/>
</dbReference>
<feature type="binding site" evidence="8">
    <location>
        <position position="23"/>
    </location>
    <ligand>
        <name>ATP</name>
        <dbReference type="ChEBI" id="CHEBI:30616"/>
    </ligand>
</feature>
<comment type="similarity">
    <text evidence="8">Belongs to the glutamate 5-kinase family.</text>
</comment>
<gene>
    <name evidence="8 10" type="primary">proB</name>
    <name evidence="10" type="ORF">CSC65_05615</name>
</gene>
<feature type="domain" description="PUA" evidence="9">
    <location>
        <begin position="288"/>
        <end position="374"/>
    </location>
</feature>
<comment type="subcellular location">
    <subcellularLocation>
        <location evidence="8">Cytoplasm</location>
    </subcellularLocation>
</comment>
<evidence type="ECO:0000256" key="3">
    <source>
        <dbReference type="ARBA" id="ARBA00022650"/>
    </source>
</evidence>
<keyword evidence="5 8" id="KW-0547">Nucleotide-binding</keyword>
<keyword evidence="2 8" id="KW-0028">Amino-acid biosynthesis</keyword>
<dbReference type="PROSITE" id="PS00902">
    <property type="entry name" value="GLUTAMATE_5_KINASE"/>
    <property type="match status" value="1"/>
</dbReference>
<dbReference type="PIRSF" id="PIRSF000729">
    <property type="entry name" value="GK"/>
    <property type="match status" value="1"/>
</dbReference>
<dbReference type="InterPro" id="IPR041739">
    <property type="entry name" value="G5K_ProB"/>
</dbReference>
<dbReference type="InterPro" id="IPR011529">
    <property type="entry name" value="Glu_5kinase"/>
</dbReference>
<dbReference type="SMART" id="SM00359">
    <property type="entry name" value="PUA"/>
    <property type="match status" value="1"/>
</dbReference>
<sequence>MSADPAVTQIVQSLPAWRRAVLKVGSSLLAADGGGLSPRFALGLAQFVSASQAAGREVVIVSSGAVAAGRAILPKVDEAGAAIAARQALAALGQAQMIGLWQRFFERPVAQVLLTHDDLRNRRRYLNARATLNELLALGALPVVNENDTVSVDELKLGDNDNLAAIVAALIDAEVLFIATDIDGLYDANPRTNPLARLVPEVVELTPEVFAMAGGSGSAVGTGGMRTKLEAASKAGAAGIDTVLFNGRRSEVLRGLAHDRLEGTRIRAARSRIAARKYWLRHAPLEPGAILVDAGAAAAIAQKGASLLPGGIAGAEGDFRRGDMVEVLLRDAGGEQRVARGISQYSAVDVRRIARRHSREIEAILGYNYGGNVIHRDDLVLM</sequence>
<keyword evidence="7 8" id="KW-0067">ATP-binding</keyword>
<evidence type="ECO:0000256" key="8">
    <source>
        <dbReference type="HAMAP-Rule" id="MF_00456"/>
    </source>
</evidence>
<dbReference type="InterPro" id="IPR015947">
    <property type="entry name" value="PUA-like_sf"/>
</dbReference>
<keyword evidence="3 8" id="KW-0641">Proline biosynthesis</keyword>
<evidence type="ECO:0000313" key="11">
    <source>
        <dbReference type="Proteomes" id="UP000788419"/>
    </source>
</evidence>
<organism evidence="10 11">
    <name type="scientific">Pseudoxanthomonas daejeonensis</name>
    <dbReference type="NCBI Taxonomy" id="266062"/>
    <lineage>
        <taxon>Bacteria</taxon>
        <taxon>Pseudomonadati</taxon>
        <taxon>Pseudomonadota</taxon>
        <taxon>Gammaproteobacteria</taxon>
        <taxon>Lysobacterales</taxon>
        <taxon>Lysobacteraceae</taxon>
        <taxon>Pseudoxanthomonas</taxon>
    </lineage>
</organism>
<feature type="binding site" evidence="8">
    <location>
        <position position="160"/>
    </location>
    <ligand>
        <name>substrate</name>
    </ligand>
</feature>
<dbReference type="EMBL" id="PDWN01000004">
    <property type="protein sequence ID" value="KAF1695974.1"/>
    <property type="molecule type" value="Genomic_DNA"/>
</dbReference>
<dbReference type="NCBIfam" id="TIGR01027">
    <property type="entry name" value="proB"/>
    <property type="match status" value="1"/>
</dbReference>
<feature type="binding site" evidence="8">
    <location>
        <position position="63"/>
    </location>
    <ligand>
        <name>substrate</name>
    </ligand>
</feature>
<dbReference type="InterPro" id="IPR019797">
    <property type="entry name" value="Glutamate_5-kinase_CS"/>
</dbReference>
<evidence type="ECO:0000256" key="6">
    <source>
        <dbReference type="ARBA" id="ARBA00022777"/>
    </source>
</evidence>
<dbReference type="Gene3D" id="3.40.1160.10">
    <property type="entry name" value="Acetylglutamate kinase-like"/>
    <property type="match status" value="1"/>
</dbReference>
<dbReference type="Pfam" id="PF00696">
    <property type="entry name" value="AA_kinase"/>
    <property type="match status" value="1"/>
</dbReference>
<evidence type="ECO:0000259" key="9">
    <source>
        <dbReference type="SMART" id="SM00359"/>
    </source>
</evidence>
<evidence type="ECO:0000256" key="4">
    <source>
        <dbReference type="ARBA" id="ARBA00022679"/>
    </source>
</evidence>
<feature type="binding site" evidence="8">
    <location>
        <begin position="222"/>
        <end position="228"/>
    </location>
    <ligand>
        <name>ATP</name>
        <dbReference type="ChEBI" id="CHEBI:30616"/>
    </ligand>
</feature>
<dbReference type="PANTHER" id="PTHR43654">
    <property type="entry name" value="GLUTAMATE 5-KINASE"/>
    <property type="match status" value="1"/>
</dbReference>
<keyword evidence="1 8" id="KW-0963">Cytoplasm</keyword>
<dbReference type="InterPro" id="IPR036974">
    <property type="entry name" value="PUA_sf"/>
</dbReference>
<dbReference type="SUPFAM" id="SSF88697">
    <property type="entry name" value="PUA domain-like"/>
    <property type="match status" value="1"/>
</dbReference>
<dbReference type="HAMAP" id="MF_00456">
    <property type="entry name" value="ProB"/>
    <property type="match status" value="1"/>
</dbReference>
<keyword evidence="4 8" id="KW-0808">Transferase</keyword>
<comment type="catalytic activity">
    <reaction evidence="8">
        <text>L-glutamate + ATP = L-glutamyl 5-phosphate + ADP</text>
        <dbReference type="Rhea" id="RHEA:14877"/>
        <dbReference type="ChEBI" id="CHEBI:29985"/>
        <dbReference type="ChEBI" id="CHEBI:30616"/>
        <dbReference type="ChEBI" id="CHEBI:58274"/>
        <dbReference type="ChEBI" id="CHEBI:456216"/>
        <dbReference type="EC" id="2.7.2.11"/>
    </reaction>
</comment>
<evidence type="ECO:0000313" key="10">
    <source>
        <dbReference type="EMBL" id="KAF1695974.1"/>
    </source>
</evidence>
<keyword evidence="6 8" id="KW-0418">Kinase</keyword>
<dbReference type="PROSITE" id="PS50890">
    <property type="entry name" value="PUA"/>
    <property type="match status" value="1"/>
</dbReference>
<dbReference type="Gene3D" id="2.30.130.10">
    <property type="entry name" value="PUA domain"/>
    <property type="match status" value="1"/>
</dbReference>
<protein>
    <recommendedName>
        <fullName evidence="8">Glutamate 5-kinase</fullName>
        <ecNumber evidence="8">2.7.2.11</ecNumber>
    </recommendedName>
    <alternativeName>
        <fullName evidence="8">Gamma-glutamyl kinase</fullName>
        <shortName evidence="8">GK</shortName>
    </alternativeName>
</protein>
<dbReference type="Pfam" id="PF01472">
    <property type="entry name" value="PUA"/>
    <property type="match status" value="1"/>
</dbReference>
<dbReference type="InterPro" id="IPR001057">
    <property type="entry name" value="Glu/AcGlu_kinase"/>
</dbReference>
<dbReference type="SUPFAM" id="SSF53633">
    <property type="entry name" value="Carbamate kinase-like"/>
    <property type="match status" value="1"/>
</dbReference>